<evidence type="ECO:0000256" key="1">
    <source>
        <dbReference type="SAM" id="MobiDB-lite"/>
    </source>
</evidence>
<dbReference type="Proteomes" id="UP000060071">
    <property type="component" value="Chromosome"/>
</dbReference>
<proteinExistence type="predicted"/>
<organism evidence="2 3">
    <name type="scientific">Deinococcus actinosclerus</name>
    <dbReference type="NCBI Taxonomy" id="1768108"/>
    <lineage>
        <taxon>Bacteria</taxon>
        <taxon>Thermotogati</taxon>
        <taxon>Deinococcota</taxon>
        <taxon>Deinococci</taxon>
        <taxon>Deinococcales</taxon>
        <taxon>Deinococcaceae</taxon>
        <taxon>Deinococcus</taxon>
    </lineage>
</organism>
<feature type="region of interest" description="Disordered" evidence="1">
    <location>
        <begin position="1"/>
        <end position="26"/>
    </location>
</feature>
<name>A0ABM5X4E1_9DEIO</name>
<sequence>MRPAPGAAQHGGVTSPVCRHRSSGPRVWDVTRPDGLGVTPDLGEAGAYLPALRAALAGVLVAAAGRDLVFVGRSPDPLRTYLSGLLGGVDAPQRVSALNVSLLNATLTPAQALALRPLLAGVGLRPAELTREDRRAALVDVVASGGTFAQLHRVLRGWAAGEGLGTTCVARRVSAVGLLRAGCARPGAWRWSAQPELRGVQTRSVLTDPALWHWLAEDGPKLAPRFPVPAWPSPPLTLPGRTDETLGALAQARALVLLGQDPAERQRMAAALIRAGGLADASLRPLIRAWKGQQNPAATRAPRRARLPRSR</sequence>
<accession>A0ABM5X4E1</accession>
<feature type="region of interest" description="Disordered" evidence="1">
    <location>
        <begin position="291"/>
        <end position="311"/>
    </location>
</feature>
<evidence type="ECO:0000313" key="3">
    <source>
        <dbReference type="Proteomes" id="UP000060071"/>
    </source>
</evidence>
<reference evidence="2 3" key="1">
    <citation type="submission" date="2015-12" db="EMBL/GenBank/DDBJ databases">
        <authorList>
            <person name="Kim M.K."/>
            <person name="Srinivasan S."/>
            <person name="Lee J.-J."/>
            <person name="Kim K."/>
        </authorList>
    </citation>
    <scope>NUCLEOTIDE SEQUENCE [LARGE SCALE GENOMIC DNA]</scope>
    <source>
        <strain evidence="2 3">BM2</strain>
    </source>
</reference>
<evidence type="ECO:0000313" key="2">
    <source>
        <dbReference type="EMBL" id="ALW88518.1"/>
    </source>
</evidence>
<gene>
    <name evidence="2" type="ORF">AUC44_06090</name>
</gene>
<feature type="compositionally biased region" description="Basic residues" evidence="1">
    <location>
        <begin position="301"/>
        <end position="311"/>
    </location>
</feature>
<keyword evidence="3" id="KW-1185">Reference proteome</keyword>
<protein>
    <submittedName>
        <fullName evidence="2">Uncharacterized protein</fullName>
    </submittedName>
</protein>
<dbReference type="EMBL" id="CP013910">
    <property type="protein sequence ID" value="ALW88518.1"/>
    <property type="molecule type" value="Genomic_DNA"/>
</dbReference>